<feature type="region of interest" description="Disordered" evidence="1">
    <location>
        <begin position="118"/>
        <end position="142"/>
    </location>
</feature>
<evidence type="ECO:0008006" key="5">
    <source>
        <dbReference type="Google" id="ProtNLM"/>
    </source>
</evidence>
<reference evidence="3" key="2">
    <citation type="submission" date="2025-09" db="UniProtKB">
        <authorList>
            <consortium name="Ensembl"/>
        </authorList>
    </citation>
    <scope>IDENTIFICATION</scope>
</reference>
<evidence type="ECO:0000256" key="2">
    <source>
        <dbReference type="SAM" id="Phobius"/>
    </source>
</evidence>
<accession>A0A8D2J4U8</accession>
<feature type="transmembrane region" description="Helical" evidence="2">
    <location>
        <begin position="238"/>
        <end position="258"/>
    </location>
</feature>
<protein>
    <recommendedName>
        <fullName evidence="5">Testis-expressed protein 26</fullName>
    </recommendedName>
</protein>
<sequence length="260" mass="29553">MICCSARAGKDHVIPFHVDEPTGTNIYRDEFCWKPYSKAEPIRSGSASGIRRNNPQPGDRFLIWQLPQEQSPLPTDSFSPWTKPITKQEIEEILKKQYKTAYARDYLGIQPSAVRDSVPAPPDWKTLVPRPPDTEFRRNYGPQAHAPDLMDFTWKYGCNAKRHLPVKGAVPSVSLAQIWNHEHSKQLSTYQRDFGNDYHEIISVLNSLDPEEIKAYVERAPNPGISCRKSTRISPEKMYVMTCANVLIFMAVVSVLLLPG</sequence>
<keyword evidence="4" id="KW-1185">Reference proteome</keyword>
<keyword evidence="2" id="KW-0472">Membrane</keyword>
<dbReference type="Ensembl" id="ENSVKKT00000009750.1">
    <property type="protein sequence ID" value="ENSVKKP00000009512.1"/>
    <property type="gene ID" value="ENSVKKG00000006722.1"/>
</dbReference>
<reference evidence="3" key="1">
    <citation type="submission" date="2025-08" db="UniProtKB">
        <authorList>
            <consortium name="Ensembl"/>
        </authorList>
    </citation>
    <scope>IDENTIFICATION</scope>
</reference>
<dbReference type="GO" id="GO:0005737">
    <property type="term" value="C:cytoplasm"/>
    <property type="evidence" value="ECO:0007669"/>
    <property type="project" value="TreeGrafter"/>
</dbReference>
<keyword evidence="2" id="KW-1133">Transmembrane helix</keyword>
<proteinExistence type="predicted"/>
<evidence type="ECO:0000313" key="4">
    <source>
        <dbReference type="Proteomes" id="UP000694545"/>
    </source>
</evidence>
<dbReference type="PANTHER" id="PTHR33769:SF1">
    <property type="entry name" value="TESTIS-EXPRESSED PROTEIN 26"/>
    <property type="match status" value="1"/>
</dbReference>
<dbReference type="OMA" id="DTNWDSY"/>
<organism evidence="3 4">
    <name type="scientific">Varanus komodoensis</name>
    <name type="common">Komodo dragon</name>
    <dbReference type="NCBI Taxonomy" id="61221"/>
    <lineage>
        <taxon>Eukaryota</taxon>
        <taxon>Metazoa</taxon>
        <taxon>Chordata</taxon>
        <taxon>Craniata</taxon>
        <taxon>Vertebrata</taxon>
        <taxon>Euteleostomi</taxon>
        <taxon>Lepidosauria</taxon>
        <taxon>Squamata</taxon>
        <taxon>Bifurcata</taxon>
        <taxon>Unidentata</taxon>
        <taxon>Episquamata</taxon>
        <taxon>Toxicofera</taxon>
        <taxon>Anguimorpha</taxon>
        <taxon>Paleoanguimorpha</taxon>
        <taxon>Varanoidea</taxon>
        <taxon>Varanidae</taxon>
        <taxon>Varanus</taxon>
    </lineage>
</organism>
<dbReference type="PANTHER" id="PTHR33769">
    <property type="entry name" value="TESTIS-EXPRESSED PROTEIN 26 ISOFORM X3"/>
    <property type="match status" value="1"/>
</dbReference>
<keyword evidence="2" id="KW-0812">Transmembrane</keyword>
<dbReference type="AlphaFoldDB" id="A0A8D2J4U8"/>
<dbReference type="InterPro" id="IPR043460">
    <property type="entry name" value="MEDAG/TEX26"/>
</dbReference>
<evidence type="ECO:0000256" key="1">
    <source>
        <dbReference type="SAM" id="MobiDB-lite"/>
    </source>
</evidence>
<evidence type="ECO:0000313" key="3">
    <source>
        <dbReference type="Ensembl" id="ENSVKKP00000009512.1"/>
    </source>
</evidence>
<dbReference type="Proteomes" id="UP000694545">
    <property type="component" value="Unplaced"/>
</dbReference>
<name>A0A8D2J4U8_VARKO</name>